<dbReference type="AlphaFoldDB" id="A0A067HE13"/>
<evidence type="ECO:0000259" key="4">
    <source>
        <dbReference type="Pfam" id="PF14226"/>
    </source>
</evidence>
<evidence type="ECO:0000313" key="5">
    <source>
        <dbReference type="EMBL" id="KDO86157.1"/>
    </source>
</evidence>
<evidence type="ECO:0008006" key="7">
    <source>
        <dbReference type="Google" id="ProtNLM"/>
    </source>
</evidence>
<evidence type="ECO:0000256" key="1">
    <source>
        <dbReference type="ARBA" id="ARBA00022723"/>
    </source>
</evidence>
<keyword evidence="6" id="KW-1185">Reference proteome</keyword>
<reference evidence="5 6" key="1">
    <citation type="submission" date="2014-04" db="EMBL/GenBank/DDBJ databases">
        <authorList>
            <consortium name="International Citrus Genome Consortium"/>
            <person name="Gmitter F."/>
            <person name="Chen C."/>
            <person name="Farmerie W."/>
            <person name="Harkins T."/>
            <person name="Desany B."/>
            <person name="Mohiuddin M."/>
            <person name="Kodira C."/>
            <person name="Borodovsky M."/>
            <person name="Lomsadze A."/>
            <person name="Burns P."/>
            <person name="Jenkins J."/>
            <person name="Prochnik S."/>
            <person name="Shu S."/>
            <person name="Chapman J."/>
            <person name="Pitluck S."/>
            <person name="Schmutz J."/>
            <person name="Rokhsar D."/>
        </authorList>
    </citation>
    <scope>NUCLEOTIDE SEQUENCE</scope>
</reference>
<keyword evidence="2" id="KW-0408">Iron</keyword>
<feature type="domain" description="Non-haem dioxygenase N-terminal" evidence="4">
    <location>
        <begin position="23"/>
        <end position="71"/>
    </location>
</feature>
<evidence type="ECO:0000259" key="3">
    <source>
        <dbReference type="Pfam" id="PF03171"/>
    </source>
</evidence>
<dbReference type="Proteomes" id="UP000027120">
    <property type="component" value="Unassembled WGS sequence"/>
</dbReference>
<dbReference type="InterPro" id="IPR044861">
    <property type="entry name" value="IPNS-like_FE2OG_OXY"/>
</dbReference>
<gene>
    <name evidence="5" type="ORF">CISIN_1g047242mg</name>
</gene>
<dbReference type="PANTHER" id="PTHR47990">
    <property type="entry name" value="2-OXOGLUTARATE (2OG) AND FE(II)-DEPENDENT OXYGENASE SUPERFAMILY PROTEIN-RELATED"/>
    <property type="match status" value="1"/>
</dbReference>
<feature type="domain" description="Isopenicillin N synthase-like Fe(2+) 2OG dioxygenase" evidence="3">
    <location>
        <begin position="114"/>
        <end position="189"/>
    </location>
</feature>
<protein>
    <recommendedName>
        <fullName evidence="7">Non-haem dioxygenase N-terminal domain-containing protein</fullName>
    </recommendedName>
</protein>
<evidence type="ECO:0000256" key="2">
    <source>
        <dbReference type="ARBA" id="ARBA00023004"/>
    </source>
</evidence>
<evidence type="ECO:0000313" key="6">
    <source>
        <dbReference type="Proteomes" id="UP000027120"/>
    </source>
</evidence>
<dbReference type="Pfam" id="PF14226">
    <property type="entry name" value="DIOX_N"/>
    <property type="match status" value="1"/>
</dbReference>
<sequence>MFESQTSVELPILDISQPLQPSAGFFLISNHGISRDLYRRLYMISRKLFDLAFDAKLELGPSSSTNTYTPHFIASPFFESLRVSGPNFFASANFENKYYESEFKNCHGYLRIINCSPPEALENEVEGLGMHTDMSCITIVYQDEIGGLQTTRRNIGDMLQAWGNERFRSLEHWVVLRQSVNCLSLVFFWCFEEEKVILPSDEVVGEESMRLCKPFVC</sequence>
<dbReference type="EMBL" id="KK784873">
    <property type="protein sequence ID" value="KDO86157.1"/>
    <property type="molecule type" value="Genomic_DNA"/>
</dbReference>
<dbReference type="Pfam" id="PF03171">
    <property type="entry name" value="2OG-FeII_Oxy"/>
    <property type="match status" value="1"/>
</dbReference>
<dbReference type="GO" id="GO:0046872">
    <property type="term" value="F:metal ion binding"/>
    <property type="evidence" value="ECO:0007669"/>
    <property type="project" value="UniProtKB-KW"/>
</dbReference>
<dbReference type="InterPro" id="IPR027443">
    <property type="entry name" value="IPNS-like_sf"/>
</dbReference>
<organism evidence="5 6">
    <name type="scientific">Citrus sinensis</name>
    <name type="common">Sweet orange</name>
    <name type="synonym">Citrus aurantium var. sinensis</name>
    <dbReference type="NCBI Taxonomy" id="2711"/>
    <lineage>
        <taxon>Eukaryota</taxon>
        <taxon>Viridiplantae</taxon>
        <taxon>Streptophyta</taxon>
        <taxon>Embryophyta</taxon>
        <taxon>Tracheophyta</taxon>
        <taxon>Spermatophyta</taxon>
        <taxon>Magnoliopsida</taxon>
        <taxon>eudicotyledons</taxon>
        <taxon>Gunneridae</taxon>
        <taxon>Pentapetalae</taxon>
        <taxon>rosids</taxon>
        <taxon>malvids</taxon>
        <taxon>Sapindales</taxon>
        <taxon>Rutaceae</taxon>
        <taxon>Aurantioideae</taxon>
        <taxon>Citrus</taxon>
    </lineage>
</organism>
<dbReference type="SMR" id="A0A067HE13"/>
<dbReference type="Gene3D" id="2.60.120.330">
    <property type="entry name" value="B-lactam Antibiotic, Isopenicillin N Synthase, Chain"/>
    <property type="match status" value="2"/>
</dbReference>
<accession>A0A067HE13</accession>
<dbReference type="GO" id="GO:0016706">
    <property type="term" value="F:2-oxoglutarate-dependent dioxygenase activity"/>
    <property type="evidence" value="ECO:0000318"/>
    <property type="project" value="GO_Central"/>
</dbReference>
<dbReference type="InterPro" id="IPR050231">
    <property type="entry name" value="Iron_ascorbate_oxido_reductase"/>
</dbReference>
<dbReference type="SUPFAM" id="SSF51197">
    <property type="entry name" value="Clavaminate synthase-like"/>
    <property type="match status" value="1"/>
</dbReference>
<name>A0A067HE13_CITSI</name>
<proteinExistence type="predicted"/>
<keyword evidence="1" id="KW-0479">Metal-binding</keyword>
<dbReference type="InterPro" id="IPR026992">
    <property type="entry name" value="DIOX_N"/>
</dbReference>